<proteinExistence type="inferred from homology"/>
<dbReference type="InterPro" id="IPR029033">
    <property type="entry name" value="His_PPase_superfam"/>
</dbReference>
<dbReference type="InterPro" id="IPR001345">
    <property type="entry name" value="PG/BPGM_mutase_AS"/>
</dbReference>
<dbReference type="EC" id="5.4.2.11" evidence="5 6"/>
<keyword evidence="4 5" id="KW-0413">Isomerase</keyword>
<keyword evidence="2 5" id="KW-0312">Gluconeogenesis</keyword>
<comment type="pathway">
    <text evidence="5 6">Carbohydrate degradation; glycolysis; pyruvate from D-glyceraldehyde 3-phosphate: step 3/5.</text>
</comment>
<evidence type="ECO:0000256" key="6">
    <source>
        <dbReference type="RuleBase" id="RU004512"/>
    </source>
</evidence>
<keyword evidence="8" id="KW-1185">Reference proteome</keyword>
<sequence>MASLILVRHGESQWNLEQRFTGWADVGLTARGIEQMRVAGTALLSEGIELDVTFSSALSRCIHSLWILLESMDMVWVTQHVDWRLNERHYGALTGQMKMRAEERYGTLAVKEWRRGYAAQPPPLDEAAREYVNLDQRYAGVPARDLPKTESLSQTVGRVSKAWVEAIAPQLLYGRSVVVVAHGNSLRALTKIVEELSDAEVGQVEIGNGEPCIYDINAALKATNKRILMQDIKSPSHIL</sequence>
<evidence type="ECO:0000256" key="2">
    <source>
        <dbReference type="ARBA" id="ARBA00022432"/>
    </source>
</evidence>
<dbReference type="Proteomes" id="UP001082899">
    <property type="component" value="Unassembled WGS sequence"/>
</dbReference>
<feature type="binding site" evidence="5">
    <location>
        <begin position="21"/>
        <end position="22"/>
    </location>
    <ligand>
        <name>substrate</name>
    </ligand>
</feature>
<reference evidence="7" key="1">
    <citation type="submission" date="2022-11" db="EMBL/GenBank/DDBJ databases">
        <title>Robbsia betulipollinis sp. nov., isolated from pollen of birch (Betula pendula).</title>
        <authorList>
            <person name="Shi H."/>
            <person name="Ambika Manirajan B."/>
            <person name="Ratering S."/>
            <person name="Geissler-Plaum R."/>
            <person name="Schnell S."/>
        </authorList>
    </citation>
    <scope>NUCLEOTIDE SEQUENCE</scope>
    <source>
        <strain evidence="7">Bb-Pol-6</strain>
    </source>
</reference>
<feature type="binding site" evidence="5">
    <location>
        <begin position="114"/>
        <end position="115"/>
    </location>
    <ligand>
        <name>substrate</name>
    </ligand>
</feature>
<dbReference type="Gene3D" id="3.40.50.1240">
    <property type="entry name" value="Phosphoglycerate mutase-like"/>
    <property type="match status" value="1"/>
</dbReference>
<comment type="catalytic activity">
    <reaction evidence="5 6">
        <text>(2R)-2-phosphoglycerate = (2R)-3-phosphoglycerate</text>
        <dbReference type="Rhea" id="RHEA:15901"/>
        <dbReference type="ChEBI" id="CHEBI:58272"/>
        <dbReference type="ChEBI" id="CHEBI:58289"/>
        <dbReference type="EC" id="5.4.2.11"/>
    </reaction>
</comment>
<feature type="site" description="Transition state stabilizer" evidence="5">
    <location>
        <position position="182"/>
    </location>
</feature>
<evidence type="ECO:0000256" key="1">
    <source>
        <dbReference type="ARBA" id="ARBA00006717"/>
    </source>
</evidence>
<dbReference type="InterPro" id="IPR013078">
    <property type="entry name" value="His_Pase_superF_clade-1"/>
</dbReference>
<dbReference type="SMART" id="SM00855">
    <property type="entry name" value="PGAM"/>
    <property type="match status" value="1"/>
</dbReference>
<gene>
    <name evidence="5" type="primary">gpmA</name>
    <name evidence="7" type="ORF">OVY01_14495</name>
</gene>
<evidence type="ECO:0000313" key="7">
    <source>
        <dbReference type="EMBL" id="MCY0388419.1"/>
    </source>
</evidence>
<dbReference type="EMBL" id="JAPMXC010000004">
    <property type="protein sequence ID" value="MCY0388419.1"/>
    <property type="molecule type" value="Genomic_DNA"/>
</dbReference>
<feature type="binding site" evidence="5">
    <location>
        <begin position="183"/>
        <end position="184"/>
    </location>
    <ligand>
        <name>substrate</name>
    </ligand>
</feature>
<feature type="binding site" evidence="5">
    <location>
        <begin position="8"/>
        <end position="15"/>
    </location>
    <ligand>
        <name>substrate</name>
    </ligand>
</feature>
<comment type="function">
    <text evidence="5 6">Catalyzes the interconversion of 2-phosphoglycerate and 3-phosphoglycerate.</text>
</comment>
<organism evidence="7 8">
    <name type="scientific">Robbsia betulipollinis</name>
    <dbReference type="NCBI Taxonomy" id="2981849"/>
    <lineage>
        <taxon>Bacteria</taxon>
        <taxon>Pseudomonadati</taxon>
        <taxon>Pseudomonadota</taxon>
        <taxon>Betaproteobacteria</taxon>
        <taxon>Burkholderiales</taxon>
        <taxon>Burkholderiaceae</taxon>
        <taxon>Robbsia</taxon>
    </lineage>
</organism>
<evidence type="ECO:0000256" key="3">
    <source>
        <dbReference type="ARBA" id="ARBA00023152"/>
    </source>
</evidence>
<protein>
    <recommendedName>
        <fullName evidence="5 6">2,3-bisphosphoglycerate-dependent phosphoglycerate mutase</fullName>
        <shortName evidence="5">BPG-dependent PGAM</shortName>
        <shortName evidence="5">PGAM</shortName>
        <shortName evidence="5">Phosphoglyceromutase</shortName>
        <shortName evidence="5">dPGM</shortName>
        <ecNumber evidence="5 6">5.4.2.11</ecNumber>
    </recommendedName>
</protein>
<dbReference type="PANTHER" id="PTHR11931">
    <property type="entry name" value="PHOSPHOGLYCERATE MUTASE"/>
    <property type="match status" value="1"/>
</dbReference>
<dbReference type="Pfam" id="PF00300">
    <property type="entry name" value="His_Phos_1"/>
    <property type="match status" value="1"/>
</dbReference>
<dbReference type="InterPro" id="IPR005952">
    <property type="entry name" value="Phosphogly_mut1"/>
</dbReference>
<evidence type="ECO:0000256" key="4">
    <source>
        <dbReference type="ARBA" id="ARBA00023235"/>
    </source>
</evidence>
<dbReference type="NCBIfam" id="TIGR01258">
    <property type="entry name" value="pgm_1"/>
    <property type="match status" value="1"/>
</dbReference>
<dbReference type="GO" id="GO:0004619">
    <property type="term" value="F:phosphoglycerate mutase activity"/>
    <property type="evidence" value="ECO:0007669"/>
    <property type="project" value="UniProtKB-EC"/>
</dbReference>
<comment type="subunit">
    <text evidence="5">Homodimer.</text>
</comment>
<feature type="binding site" evidence="5">
    <location>
        <position position="98"/>
    </location>
    <ligand>
        <name>substrate</name>
    </ligand>
</feature>
<feature type="active site" description="Proton donor/acceptor" evidence="5">
    <location>
        <position position="87"/>
    </location>
</feature>
<dbReference type="PROSITE" id="PS00175">
    <property type="entry name" value="PG_MUTASE"/>
    <property type="match status" value="1"/>
</dbReference>
<accession>A0ABT3ZPD9</accession>
<feature type="active site" description="Tele-phosphohistidine intermediate" evidence="5">
    <location>
        <position position="9"/>
    </location>
</feature>
<dbReference type="CDD" id="cd07067">
    <property type="entry name" value="HP_PGM_like"/>
    <property type="match status" value="1"/>
</dbReference>
<dbReference type="HAMAP" id="MF_01039">
    <property type="entry name" value="PGAM_GpmA"/>
    <property type="match status" value="1"/>
</dbReference>
<comment type="similarity">
    <text evidence="1 5">Belongs to the phosphoglycerate mutase family. BPG-dependent PGAM subfamily.</text>
</comment>
<keyword evidence="3 5" id="KW-0324">Glycolysis</keyword>
<feature type="binding site" evidence="5">
    <location>
        <begin position="87"/>
        <end position="90"/>
    </location>
    <ligand>
        <name>substrate</name>
    </ligand>
</feature>
<name>A0ABT3ZPD9_9BURK</name>
<feature type="binding site" evidence="5">
    <location>
        <position position="60"/>
    </location>
    <ligand>
        <name>substrate</name>
    </ligand>
</feature>
<comment type="caution">
    <text evidence="7">The sequence shown here is derived from an EMBL/GenBank/DDBJ whole genome shotgun (WGS) entry which is preliminary data.</text>
</comment>
<evidence type="ECO:0000256" key="5">
    <source>
        <dbReference type="HAMAP-Rule" id="MF_01039"/>
    </source>
</evidence>
<evidence type="ECO:0000313" key="8">
    <source>
        <dbReference type="Proteomes" id="UP001082899"/>
    </source>
</evidence>
<dbReference type="SUPFAM" id="SSF53254">
    <property type="entry name" value="Phosphoglycerate mutase-like"/>
    <property type="match status" value="1"/>
</dbReference>